<proteinExistence type="predicted"/>
<dbReference type="EMBL" id="BGPR01000018">
    <property type="protein sequence ID" value="GBL79356.1"/>
    <property type="molecule type" value="Genomic_DNA"/>
</dbReference>
<dbReference type="OrthoDB" id="6537977at2759"/>
<evidence type="ECO:0000313" key="1">
    <source>
        <dbReference type="EMBL" id="GBL79356.1"/>
    </source>
</evidence>
<gene>
    <name evidence="1" type="ORF">AVEN_92552_1</name>
</gene>
<dbReference type="AlphaFoldDB" id="A0A4Y2AJD7"/>
<comment type="caution">
    <text evidence="1">The sequence shown here is derived from an EMBL/GenBank/DDBJ whole genome shotgun (WGS) entry which is preliminary data.</text>
</comment>
<organism evidence="1 2">
    <name type="scientific">Araneus ventricosus</name>
    <name type="common">Orbweaver spider</name>
    <name type="synonym">Epeira ventricosa</name>
    <dbReference type="NCBI Taxonomy" id="182803"/>
    <lineage>
        <taxon>Eukaryota</taxon>
        <taxon>Metazoa</taxon>
        <taxon>Ecdysozoa</taxon>
        <taxon>Arthropoda</taxon>
        <taxon>Chelicerata</taxon>
        <taxon>Arachnida</taxon>
        <taxon>Araneae</taxon>
        <taxon>Araneomorphae</taxon>
        <taxon>Entelegynae</taxon>
        <taxon>Araneoidea</taxon>
        <taxon>Araneidae</taxon>
        <taxon>Araneus</taxon>
    </lineage>
</organism>
<name>A0A4Y2AJD7_ARAVE</name>
<protein>
    <submittedName>
        <fullName evidence="1">Uncharacterized protein</fullName>
    </submittedName>
</protein>
<dbReference type="Proteomes" id="UP000499080">
    <property type="component" value="Unassembled WGS sequence"/>
</dbReference>
<keyword evidence="2" id="KW-1185">Reference proteome</keyword>
<sequence length="134" mass="15199">MKKLKKLGDFAVVTYPHRTLNYSRGIISEKDLLKDSESDIVRELGCYKVIEARRINVKRDGVLIPTHHVILTFSTPELPKAIRAGYVHCSIRAYIPNPLRCFKCQRFGHSQPASRGTLDVQNVQKVDTNLAHVS</sequence>
<evidence type="ECO:0000313" key="2">
    <source>
        <dbReference type="Proteomes" id="UP000499080"/>
    </source>
</evidence>
<reference evidence="1 2" key="1">
    <citation type="journal article" date="2019" name="Sci. Rep.">
        <title>Orb-weaving spider Araneus ventricosus genome elucidates the spidroin gene catalogue.</title>
        <authorList>
            <person name="Kono N."/>
            <person name="Nakamura H."/>
            <person name="Ohtoshi R."/>
            <person name="Moran D.A.P."/>
            <person name="Shinohara A."/>
            <person name="Yoshida Y."/>
            <person name="Fujiwara M."/>
            <person name="Mori M."/>
            <person name="Tomita M."/>
            <person name="Arakawa K."/>
        </authorList>
    </citation>
    <scope>NUCLEOTIDE SEQUENCE [LARGE SCALE GENOMIC DNA]</scope>
</reference>
<accession>A0A4Y2AJD7</accession>